<evidence type="ECO:0000313" key="2">
    <source>
        <dbReference type="Proteomes" id="UP000515561"/>
    </source>
</evidence>
<evidence type="ECO:0000313" key="1">
    <source>
        <dbReference type="EMBL" id="BCJ93562.1"/>
    </source>
</evidence>
<dbReference type="KEGG" id="acel:acsn021_11310"/>
<dbReference type="EMBL" id="AP023367">
    <property type="protein sequence ID" value="BCJ93562.1"/>
    <property type="molecule type" value="Genomic_DNA"/>
</dbReference>
<keyword evidence="2" id="KW-1185">Reference proteome</keyword>
<accession>A0A6S6R232</accession>
<organism evidence="1 2">
    <name type="scientific">Anaerocolumna cellulosilytica</name>
    <dbReference type="NCBI Taxonomy" id="433286"/>
    <lineage>
        <taxon>Bacteria</taxon>
        <taxon>Bacillati</taxon>
        <taxon>Bacillota</taxon>
        <taxon>Clostridia</taxon>
        <taxon>Lachnospirales</taxon>
        <taxon>Lachnospiraceae</taxon>
        <taxon>Anaerocolumna</taxon>
    </lineage>
</organism>
<dbReference type="AlphaFoldDB" id="A0A6S6R232"/>
<sequence>MVLLLQRTKDKVTNTQEKDNQERKKTAQDFVNVKDIEDIFLYTMDGYIMSYVKVQSISKDLLSKAEKKNLTMRLAEEFQTVPDFKFIAVSRPVDITPLVTEYTDLLRTSTDPIQKEILRNELSVITEFSLSGEVVQREFYYILWEKYVEDAEYELRKRVNELASKVVACGIQSEILKKPDIIRLCNLIDNPAFAVIEDTQMEAVIPYIQ</sequence>
<gene>
    <name evidence="1" type="ORF">acsn021_11310</name>
</gene>
<dbReference type="Proteomes" id="UP000515561">
    <property type="component" value="Chromosome"/>
</dbReference>
<protein>
    <submittedName>
        <fullName evidence="1">Uncharacterized protein</fullName>
    </submittedName>
</protein>
<name>A0A6S6R232_9FIRM</name>
<reference evidence="1 2" key="1">
    <citation type="journal article" date="2016" name="Int. J. Syst. Evol. Microbiol.">
        <title>Descriptions of Anaerotaenia torta gen. nov., sp. nov. and Anaerocolumna cellulosilytica gen. nov., sp. nov. isolated from a methanogenic reactor of cattle waste.</title>
        <authorList>
            <person name="Uek A."/>
            <person name="Ohtaki Y."/>
            <person name="Kaku N."/>
            <person name="Ueki K."/>
        </authorList>
    </citation>
    <scope>NUCLEOTIDE SEQUENCE [LARGE SCALE GENOMIC DNA]</scope>
    <source>
        <strain evidence="1 2">SN021</strain>
    </source>
</reference>
<proteinExistence type="predicted"/>